<reference evidence="1" key="1">
    <citation type="submission" date="2021-12" db="EMBL/GenBank/DDBJ databases">
        <title>Draft genome sequence of Corynebacterium ammoniagenes strain T-723.</title>
        <authorList>
            <person name="Matsuzawa M."/>
            <person name="Hiratani M."/>
            <person name="Abe I."/>
            <person name="Tsuji Y."/>
            <person name="Nakamura J."/>
        </authorList>
    </citation>
    <scope>NUCLEOTIDE SEQUENCE</scope>
    <source>
        <strain evidence="1">T-723</strain>
    </source>
</reference>
<evidence type="ECO:0000313" key="2">
    <source>
        <dbReference type="Proteomes" id="UP001054925"/>
    </source>
</evidence>
<protein>
    <submittedName>
        <fullName evidence="1">Uncharacterized protein</fullName>
    </submittedName>
</protein>
<sequence length="160" mass="17406">MVANSAHRPITMVCMANLSQLLEPRTRPGLITDLTELIQHTVAEQSGISGMAIKGAVSTATRINADIIPKGINQMLPDMLGDLEPRWAEFEKAGATDFGTFLEKDSAEVSDAVMSTADRHAERINVAPLAKTYKSLRNKGAKIVEGKVPELGRILQKHMK</sequence>
<dbReference type="Pfam" id="PF21893">
    <property type="entry name" value="DUF6918"/>
    <property type="match status" value="1"/>
</dbReference>
<organism evidence="1 2">
    <name type="scientific">Corynebacterium ammoniagenes</name>
    <name type="common">Brevibacterium ammoniagenes</name>
    <dbReference type="NCBI Taxonomy" id="1697"/>
    <lineage>
        <taxon>Bacteria</taxon>
        <taxon>Bacillati</taxon>
        <taxon>Actinomycetota</taxon>
        <taxon>Actinomycetes</taxon>
        <taxon>Mycobacteriales</taxon>
        <taxon>Corynebacteriaceae</taxon>
        <taxon>Corynebacterium</taxon>
    </lineage>
</organism>
<evidence type="ECO:0000313" key="1">
    <source>
        <dbReference type="EMBL" id="GJN43331.1"/>
    </source>
</evidence>
<dbReference type="EMBL" id="BQKK01000004">
    <property type="protein sequence ID" value="GJN43331.1"/>
    <property type="molecule type" value="Genomic_DNA"/>
</dbReference>
<dbReference type="AlphaFoldDB" id="A0AAV5G7N4"/>
<proteinExistence type="predicted"/>
<dbReference type="Proteomes" id="UP001054925">
    <property type="component" value="Unassembled WGS sequence"/>
</dbReference>
<gene>
    <name evidence="1" type="ORF">CAT723_18100</name>
</gene>
<accession>A0AAV5G7N4</accession>
<name>A0AAV5G7N4_CORAM</name>
<comment type="caution">
    <text evidence="1">The sequence shown here is derived from an EMBL/GenBank/DDBJ whole genome shotgun (WGS) entry which is preliminary data.</text>
</comment>
<dbReference type="InterPro" id="IPR054211">
    <property type="entry name" value="DUF6918"/>
</dbReference>